<dbReference type="InterPro" id="IPR011051">
    <property type="entry name" value="RmlC_Cupin_sf"/>
</dbReference>
<dbReference type="InterPro" id="IPR014710">
    <property type="entry name" value="RmlC-like_jellyroll"/>
</dbReference>
<name>A0A7X0VI11_9BACL</name>
<keyword evidence="3" id="KW-0804">Transcription</keyword>
<dbReference type="Gene3D" id="2.60.120.10">
    <property type="entry name" value="Jelly Rolls"/>
    <property type="match status" value="1"/>
</dbReference>
<evidence type="ECO:0000313" key="6">
    <source>
        <dbReference type="Proteomes" id="UP000547209"/>
    </source>
</evidence>
<accession>A0A7X0VI11</accession>
<dbReference type="SMART" id="SM00342">
    <property type="entry name" value="HTH_ARAC"/>
    <property type="match status" value="1"/>
</dbReference>
<feature type="domain" description="HTH araC/xylS-type" evidence="4">
    <location>
        <begin position="170"/>
        <end position="268"/>
    </location>
</feature>
<dbReference type="SUPFAM" id="SSF46689">
    <property type="entry name" value="Homeodomain-like"/>
    <property type="match status" value="2"/>
</dbReference>
<comment type="caution">
    <text evidence="5">The sequence shown here is derived from an EMBL/GenBank/DDBJ whole genome shotgun (WGS) entry which is preliminary data.</text>
</comment>
<protein>
    <submittedName>
        <fullName evidence="5">AraC family transcriptional regulator</fullName>
    </submittedName>
</protein>
<gene>
    <name evidence="5" type="ORF">H7C19_28985</name>
</gene>
<evidence type="ECO:0000256" key="2">
    <source>
        <dbReference type="ARBA" id="ARBA00023125"/>
    </source>
</evidence>
<dbReference type="SUPFAM" id="SSF51182">
    <property type="entry name" value="RmlC-like cupins"/>
    <property type="match status" value="1"/>
</dbReference>
<dbReference type="RefSeq" id="WP_185672585.1">
    <property type="nucleotide sequence ID" value="NZ_JACJVP010000053.1"/>
</dbReference>
<sequence>MIIRMPQLLSGAYFRMGPGERFYFPLHQHESNAELLLIVDGEGEFRVDNRLYRARTGSLLVYNRGIWHEERSTSDTFSAIYAGYAGLQLRGLPSDFLVGGERAAVIELNEHFVPVKQLLGEMIAEWNQALPESAEMANALLALLMGRLARLLYSTEERGVRRRPAKETVHLAKRYMEENYYADIRLNALSRLTHTNAYHLIHMFKQETGTSPIQYLIRYRMEVAKQYLETTRLPMPEIAEKVGYKSETYFQNLFKKTVGISPGKYRDSVRPGRGEA</sequence>
<evidence type="ECO:0000256" key="3">
    <source>
        <dbReference type="ARBA" id="ARBA00023163"/>
    </source>
</evidence>
<reference evidence="5 6" key="1">
    <citation type="submission" date="2020-08" db="EMBL/GenBank/DDBJ databases">
        <title>Cohnella phylogeny.</title>
        <authorList>
            <person name="Dunlap C."/>
        </authorList>
    </citation>
    <scope>NUCLEOTIDE SEQUENCE [LARGE SCALE GENOMIC DNA]</scope>
    <source>
        <strain evidence="5 6">DSM 28246</strain>
    </source>
</reference>
<dbReference type="AlphaFoldDB" id="A0A7X0VI11"/>
<dbReference type="Gene3D" id="1.10.10.60">
    <property type="entry name" value="Homeodomain-like"/>
    <property type="match status" value="2"/>
</dbReference>
<keyword evidence="1" id="KW-0805">Transcription regulation</keyword>
<dbReference type="InterPro" id="IPR018060">
    <property type="entry name" value="HTH_AraC"/>
</dbReference>
<dbReference type="PANTHER" id="PTHR43280:SF30">
    <property type="entry name" value="MMSAB OPERON REGULATORY PROTEIN"/>
    <property type="match status" value="1"/>
</dbReference>
<dbReference type="Pfam" id="PF12833">
    <property type="entry name" value="HTH_18"/>
    <property type="match status" value="1"/>
</dbReference>
<dbReference type="PROSITE" id="PS00041">
    <property type="entry name" value="HTH_ARAC_FAMILY_1"/>
    <property type="match status" value="1"/>
</dbReference>
<dbReference type="GO" id="GO:0003700">
    <property type="term" value="F:DNA-binding transcription factor activity"/>
    <property type="evidence" value="ECO:0007669"/>
    <property type="project" value="InterPro"/>
</dbReference>
<evidence type="ECO:0000256" key="1">
    <source>
        <dbReference type="ARBA" id="ARBA00023015"/>
    </source>
</evidence>
<dbReference type="Pfam" id="PF07883">
    <property type="entry name" value="Cupin_2"/>
    <property type="match status" value="1"/>
</dbReference>
<dbReference type="Proteomes" id="UP000547209">
    <property type="component" value="Unassembled WGS sequence"/>
</dbReference>
<organism evidence="5 6">
    <name type="scientific">Cohnella nanjingensis</name>
    <dbReference type="NCBI Taxonomy" id="1387779"/>
    <lineage>
        <taxon>Bacteria</taxon>
        <taxon>Bacillati</taxon>
        <taxon>Bacillota</taxon>
        <taxon>Bacilli</taxon>
        <taxon>Bacillales</taxon>
        <taxon>Paenibacillaceae</taxon>
        <taxon>Cohnella</taxon>
    </lineage>
</organism>
<evidence type="ECO:0000259" key="4">
    <source>
        <dbReference type="PROSITE" id="PS01124"/>
    </source>
</evidence>
<dbReference type="EMBL" id="JACJVP010000053">
    <property type="protein sequence ID" value="MBB6674722.1"/>
    <property type="molecule type" value="Genomic_DNA"/>
</dbReference>
<dbReference type="InterPro" id="IPR013096">
    <property type="entry name" value="Cupin_2"/>
</dbReference>
<keyword evidence="2" id="KW-0238">DNA-binding</keyword>
<dbReference type="PANTHER" id="PTHR43280">
    <property type="entry name" value="ARAC-FAMILY TRANSCRIPTIONAL REGULATOR"/>
    <property type="match status" value="1"/>
</dbReference>
<dbReference type="InterPro" id="IPR020449">
    <property type="entry name" value="Tscrpt_reg_AraC-type_HTH"/>
</dbReference>
<dbReference type="PROSITE" id="PS01124">
    <property type="entry name" value="HTH_ARAC_FAMILY_2"/>
    <property type="match status" value="1"/>
</dbReference>
<dbReference type="GO" id="GO:0043565">
    <property type="term" value="F:sequence-specific DNA binding"/>
    <property type="evidence" value="ECO:0007669"/>
    <property type="project" value="InterPro"/>
</dbReference>
<dbReference type="PRINTS" id="PR00032">
    <property type="entry name" value="HTHARAC"/>
</dbReference>
<keyword evidence="6" id="KW-1185">Reference proteome</keyword>
<evidence type="ECO:0000313" key="5">
    <source>
        <dbReference type="EMBL" id="MBB6674722.1"/>
    </source>
</evidence>
<dbReference type="InterPro" id="IPR018062">
    <property type="entry name" value="HTH_AraC-typ_CS"/>
</dbReference>
<dbReference type="InterPro" id="IPR009057">
    <property type="entry name" value="Homeodomain-like_sf"/>
</dbReference>
<proteinExistence type="predicted"/>